<dbReference type="AlphaFoldDB" id="A0AAW0QHK6"/>
<feature type="region of interest" description="Disordered" evidence="1">
    <location>
        <begin position="543"/>
        <end position="593"/>
    </location>
</feature>
<feature type="compositionally biased region" description="Low complexity" evidence="1">
    <location>
        <begin position="339"/>
        <end position="349"/>
    </location>
</feature>
<evidence type="ECO:0000256" key="1">
    <source>
        <dbReference type="SAM" id="MobiDB-lite"/>
    </source>
</evidence>
<feature type="region of interest" description="Disordered" evidence="1">
    <location>
        <begin position="330"/>
        <end position="364"/>
    </location>
</feature>
<protein>
    <submittedName>
        <fullName evidence="2">Uncharacterized protein</fullName>
    </submittedName>
</protein>
<accession>A0AAW0QHK6</accession>
<reference evidence="2 3" key="1">
    <citation type="submission" date="2023-01" db="EMBL/GenBank/DDBJ databases">
        <title>Analysis of 21 Apiospora genomes using comparative genomics revels a genus with tremendous synthesis potential of carbohydrate active enzymes and secondary metabolites.</title>
        <authorList>
            <person name="Sorensen T."/>
        </authorList>
    </citation>
    <scope>NUCLEOTIDE SEQUENCE [LARGE SCALE GENOMIC DNA]</scope>
    <source>
        <strain evidence="2 3">CBS 117206</strain>
    </source>
</reference>
<comment type="caution">
    <text evidence="2">The sequence shown here is derived from an EMBL/GenBank/DDBJ whole genome shotgun (WGS) entry which is preliminary data.</text>
</comment>
<name>A0AAW0QHK6_9PEZI</name>
<gene>
    <name evidence="2" type="ORF">PG999_008814</name>
</gene>
<dbReference type="Gene3D" id="3.30.930.10">
    <property type="entry name" value="Bira Bifunctional Protein, Domain 2"/>
    <property type="match status" value="1"/>
</dbReference>
<evidence type="ECO:0000313" key="2">
    <source>
        <dbReference type="EMBL" id="KAK8105455.1"/>
    </source>
</evidence>
<organism evidence="2 3">
    <name type="scientific">Apiospora kogelbergensis</name>
    <dbReference type="NCBI Taxonomy" id="1337665"/>
    <lineage>
        <taxon>Eukaryota</taxon>
        <taxon>Fungi</taxon>
        <taxon>Dikarya</taxon>
        <taxon>Ascomycota</taxon>
        <taxon>Pezizomycotina</taxon>
        <taxon>Sordariomycetes</taxon>
        <taxon>Xylariomycetidae</taxon>
        <taxon>Amphisphaeriales</taxon>
        <taxon>Apiosporaceae</taxon>
        <taxon>Apiospora</taxon>
    </lineage>
</organism>
<keyword evidence="3" id="KW-1185">Reference proteome</keyword>
<proteinExistence type="predicted"/>
<feature type="region of interest" description="Disordered" evidence="1">
    <location>
        <begin position="470"/>
        <end position="509"/>
    </location>
</feature>
<sequence>MVPCVSHAHVPIDQAARFSRRLAQAAQLSRHLAQTGRLRHVWLADAPPLYPSVYTAHRVEQLLKKQILEVRRKRGFAEFVASPRGKTTLKVPRTVQKLLERTLPPPTVIGFTPRPTYFLPEQSPLRDAVQQDGVLSRLRLVFPTLPAKGLAMAEQSRSDKVAIATSPSDEESNDTVNATLTPPENAYDHVYETEVREPLDWRMPPFSGPGRLMLWTVADLQQPLGQNFRDPRWRESIYGSREAMPSPDDVQYLWAAILAQTTIYLLNDQFGIRAWADPTYSGLWVTRTKPNGDVDGPDRQIAAIWPHVDKESDIVTAGMTLNVASPKEYQVLTEEGEESSSGQAAAGSENDNNSKTAEHVDLDSDDTTSIAAELAAKAPGYNPKHRLRWADMVKLGKVMPVRQIGAISSKYSPGGPLWYTRAFEGRQEGTGADIEMCAPVGMDNYPISVAWSHELARVLGYPSPHVDHLHNDGWSTLDVSRESRPGSSSSWDGYDSDNARPSPRLPKRPYVCKSKKIKKGPHKEEHKFETTMSRLLRDLEVSVGGKRLDPRNEQGATRKEIAKDEAEHKMKQSTTTTSTSSSIPELGRQSSVY</sequence>
<dbReference type="Proteomes" id="UP001392437">
    <property type="component" value="Unassembled WGS sequence"/>
</dbReference>
<feature type="compositionally biased region" description="Low complexity" evidence="1">
    <location>
        <begin position="573"/>
        <end position="582"/>
    </location>
</feature>
<feature type="compositionally biased region" description="Basic and acidic residues" evidence="1">
    <location>
        <begin position="543"/>
        <end position="570"/>
    </location>
</feature>
<dbReference type="InterPro" id="IPR045864">
    <property type="entry name" value="aa-tRNA-synth_II/BPL/LPL"/>
</dbReference>
<dbReference type="EMBL" id="JAQQWP010000008">
    <property type="protein sequence ID" value="KAK8105455.1"/>
    <property type="molecule type" value="Genomic_DNA"/>
</dbReference>
<evidence type="ECO:0000313" key="3">
    <source>
        <dbReference type="Proteomes" id="UP001392437"/>
    </source>
</evidence>